<evidence type="ECO:0000256" key="1">
    <source>
        <dbReference type="ARBA" id="ARBA00022741"/>
    </source>
</evidence>
<dbReference type="GO" id="GO:0036297">
    <property type="term" value="P:interstrand cross-link repair"/>
    <property type="evidence" value="ECO:0007669"/>
    <property type="project" value="TreeGrafter"/>
</dbReference>
<dbReference type="SMART" id="SM00490">
    <property type="entry name" value="HELICc"/>
    <property type="match status" value="1"/>
</dbReference>
<evidence type="ECO:0000313" key="5">
    <source>
        <dbReference type="EMBL" id="EHQ34552.1"/>
    </source>
</evidence>
<dbReference type="STRING" id="937775.Metlim_0413"/>
<accession>H1Z1M6</accession>
<dbReference type="Gene3D" id="3.40.50.300">
    <property type="entry name" value="P-loop containing nucleotide triphosphate hydrolases"/>
    <property type="match status" value="2"/>
</dbReference>
<dbReference type="Pfam" id="PF00271">
    <property type="entry name" value="Helicase_C"/>
    <property type="match status" value="1"/>
</dbReference>
<keyword evidence="1" id="KW-0547">Nucleotide-binding</keyword>
<dbReference type="SUPFAM" id="SSF52540">
    <property type="entry name" value="P-loop containing nucleoside triphosphate hydrolases"/>
    <property type="match status" value="2"/>
</dbReference>
<keyword evidence="6" id="KW-1185">Reference proteome</keyword>
<dbReference type="GO" id="GO:0006289">
    <property type="term" value="P:nucleotide-excision repair"/>
    <property type="evidence" value="ECO:0007669"/>
    <property type="project" value="TreeGrafter"/>
</dbReference>
<dbReference type="RefSeq" id="WP_004076191.1">
    <property type="nucleotide sequence ID" value="NZ_CM001436.1"/>
</dbReference>
<dbReference type="Pfam" id="PF00270">
    <property type="entry name" value="DEAD"/>
    <property type="match status" value="1"/>
</dbReference>
<dbReference type="PROSITE" id="PS51192">
    <property type="entry name" value="HELICASE_ATP_BIND_1"/>
    <property type="match status" value="1"/>
</dbReference>
<dbReference type="InterPro" id="IPR014001">
    <property type="entry name" value="Helicase_ATP-bd"/>
</dbReference>
<organism evidence="5 6">
    <name type="scientific">Methanoplanus limicola DSM 2279</name>
    <dbReference type="NCBI Taxonomy" id="937775"/>
    <lineage>
        <taxon>Archaea</taxon>
        <taxon>Methanobacteriati</taxon>
        <taxon>Methanobacteriota</taxon>
        <taxon>Stenosarchaea group</taxon>
        <taxon>Methanomicrobia</taxon>
        <taxon>Methanomicrobiales</taxon>
        <taxon>Methanomicrobiaceae</taxon>
        <taxon>Methanoplanus</taxon>
    </lineage>
</organism>
<feature type="domain" description="Helicase ATP-binding" evidence="3">
    <location>
        <begin position="97"/>
        <end position="309"/>
    </location>
</feature>
<dbReference type="InterPro" id="IPR027417">
    <property type="entry name" value="P-loop_NTPase"/>
</dbReference>
<keyword evidence="5" id="KW-0347">Helicase</keyword>
<dbReference type="PANTHER" id="PTHR47957">
    <property type="entry name" value="ATP-DEPENDENT HELICASE HRQ1"/>
    <property type="match status" value="1"/>
</dbReference>
<dbReference type="InterPro" id="IPR011545">
    <property type="entry name" value="DEAD/DEAH_box_helicase_dom"/>
</dbReference>
<dbReference type="Proteomes" id="UP000005741">
    <property type="component" value="Chromosome"/>
</dbReference>
<keyword evidence="5" id="KW-0378">Hydrolase</keyword>
<dbReference type="PROSITE" id="PS51194">
    <property type="entry name" value="HELICASE_CTER"/>
    <property type="match status" value="1"/>
</dbReference>
<evidence type="ECO:0000259" key="4">
    <source>
        <dbReference type="PROSITE" id="PS51194"/>
    </source>
</evidence>
<dbReference type="InParanoid" id="H1Z1M6"/>
<proteinExistence type="predicted"/>
<dbReference type="GO" id="GO:0003676">
    <property type="term" value="F:nucleic acid binding"/>
    <property type="evidence" value="ECO:0007669"/>
    <property type="project" value="InterPro"/>
</dbReference>
<dbReference type="InterPro" id="IPR001650">
    <property type="entry name" value="Helicase_C-like"/>
</dbReference>
<dbReference type="PATRIC" id="fig|937775.9.peg.488"/>
<keyword evidence="2" id="KW-0067">ATP-binding</keyword>
<protein>
    <submittedName>
        <fullName evidence="5">DEAD/DEAH box helicase domain protein</fullName>
    </submittedName>
</protein>
<dbReference type="Pfam" id="PF09369">
    <property type="entry name" value="MZB"/>
    <property type="match status" value="1"/>
</dbReference>
<dbReference type="Gene3D" id="3.40.960.10">
    <property type="entry name" value="VSR Endonuclease"/>
    <property type="match status" value="1"/>
</dbReference>
<dbReference type="HOGENOM" id="CLU_001338_1_1_2"/>
<dbReference type="InterPro" id="IPR018973">
    <property type="entry name" value="MZB"/>
</dbReference>
<evidence type="ECO:0000259" key="3">
    <source>
        <dbReference type="PROSITE" id="PS51192"/>
    </source>
</evidence>
<dbReference type="EMBL" id="CM001436">
    <property type="protein sequence ID" value="EHQ34552.1"/>
    <property type="molecule type" value="Genomic_DNA"/>
</dbReference>
<evidence type="ECO:0000256" key="2">
    <source>
        <dbReference type="ARBA" id="ARBA00022840"/>
    </source>
</evidence>
<gene>
    <name evidence="5" type="ORF">Metlim_0413</name>
</gene>
<feature type="domain" description="Helicase C-terminal" evidence="4">
    <location>
        <begin position="949"/>
        <end position="1126"/>
    </location>
</feature>
<evidence type="ECO:0000313" key="6">
    <source>
        <dbReference type="Proteomes" id="UP000005741"/>
    </source>
</evidence>
<sequence length="1782" mass="202662">MTINPVLFASEIKKQHFRYQTTAFPLSDPELYQQVKEMLSGNNSEGSELLKGPYVSISRPFAEGELLSELVSQKKLHPGVAHIAEHPRMFSHQQETYDAITSGKHCLVSTGTGSGKTESFLYPILDHCFRLKDENAPPGITAVIVYPMNALAIDQLERLRGLLAGTGITFGMYIGSTKRRRSDIVNTERMQNGEGRADFEKYRIKNKNNPNITIIPFEEKASVEEIREEPPRILLTNINQLEYILTRPQDLAIIEDSLLKYIVFDETHTYTGSRGAEVALLIRRLRAFANKSADDVLCIGTSATIIDPDAGTKPGAKFFNRFFGVNPDNIEFIQEKYIESDYPEKLMKTRSIGNGAPELFRQTLEAINDISAPKKVSGILRKLGLEEISDESNWKEELYDILLKSDMLHAIETSLTSSKHLWNATHDIWEMLKRPLPKSEEESAEVLIYLTLGATAEKDNHPLIRPQIHFFIRGLAGVVGTLRESKDGETPANIYFSHQKAEEANPDPNLLPTGIFPVVSCQKCGQHFFEINIEDISEDDDGLLGGIQEGDNIFWPPATETEGAKVTFTNRFVSESESESEDVGNSLKNKRELAYICRFCGAIHKKESKECLNCHIQHPVVSIFVIKKHGFIKKCPVCRYGAPGKNRSSLRPLSAVQVADIHILTQSMINAESADNRKLILFADNRQDAAFQAAWMTDHARRYRLRHLIFELISNSLKPLSIGDLVEQLTKIFEENKELGKALATEVYARNVEEGYSSRIKDDMKKYLRITILREIATSFSQRDNLETWGKLKISYFGLENYPESVKDFAEAYNLKEEETINLIGSVCDYLRRSKILWDPQEPIFSHYWSQGMADVQRKFLPYIDLPPKGVKLERETDDRKGSVMGLTSSRGRTTLMDFVKRIGVDDELSNQVIEDIWKLLTEDLKILVPVSLKDGRGNQLPGSTGVYQIDSATIGLSSQNERYRCTNCNRIHTRNTPGNKCMKIYCKGNLVRENPPEEDYNVSLLNQDFMMVIPREHTAQVPADERHTYETSFKDPKGSVNCLVATPTLELGIDVGDLDMVLMRNVPPLPSNYWQRAGRAGRRHRMAVIFTYCLKKPHDDYFFEDPMRLLGGTIYPPQINLKNPVMIEKHIHSAIISEMILAGEHSDSETAAKIKIILNECLPPYIKGYLFENGNLIRKIPPDLKHLEELTDKFHEKILNRMKKVFLDYWPDEFKDDVSDESLEEYLNLFVQSLKENVSIIHKRLLWAKQTRDKLTEKERDVSQLDEMEQKLLSRCRDYIRSLEEKKLENYTLNVLANGGFLPGYAIHQGSVNAFASDTYTYSWNRSQFELSRPESLAIREFVPGNMIYANGGKYRTVWYHLPFSDKRIEPDKYIVDTNTFRVLLEGEISDGYAADEEIGIPGIAICDTELGFISLVSDEEQNRFKMPVSMGGIIQKNHNGIDNYNVKEQDFSHHHSQHLRLINIGPADKVAEGQLGYPICLVCGASRSPYASEAEIKNFIEMHKKSCGHEPEYFCITADTKVDGLLFKDLESFSDAVNLAEGLKAGANISLEMDTNDLDYIIIMQNEDQAEVFLYDPMPGGSGILDQVLEQWNKIIKHGVNALRNCPNNCESSCYECLKSYGNMHHHKYLDRYRAIELLEDINGPISKFGTIPPAIEDEATPNEGDNTNTAEMRFSQILEEYNFPTFVSQKEIDIPELNLKTIPDFYYEDLEGDVKIAIYLDGLSREIHGNSENYRRDEFIRTVLRSKKYSVVEVSASALDDPAILKYKLLEISMPLNNK</sequence>
<dbReference type="SMART" id="SM00487">
    <property type="entry name" value="DEXDc"/>
    <property type="match status" value="1"/>
</dbReference>
<dbReference type="PANTHER" id="PTHR47957:SF3">
    <property type="entry name" value="ATP-DEPENDENT HELICASE HRQ1"/>
    <property type="match status" value="1"/>
</dbReference>
<dbReference type="GO" id="GO:0005524">
    <property type="term" value="F:ATP binding"/>
    <property type="evidence" value="ECO:0007669"/>
    <property type="project" value="UniProtKB-KW"/>
</dbReference>
<dbReference type="GO" id="GO:0043138">
    <property type="term" value="F:3'-5' DNA helicase activity"/>
    <property type="evidence" value="ECO:0007669"/>
    <property type="project" value="TreeGrafter"/>
</dbReference>
<dbReference type="OrthoDB" id="36796at2157"/>
<name>H1Z1M6_9EURY</name>
<reference evidence="5 6" key="1">
    <citation type="submission" date="2011-10" db="EMBL/GenBank/DDBJ databases">
        <title>The Improved High-Quality Draft genome of Methanoplanus limicola DSM 2279.</title>
        <authorList>
            <consortium name="US DOE Joint Genome Institute (JGI-PGF)"/>
            <person name="Lucas S."/>
            <person name="Copeland A."/>
            <person name="Lapidus A."/>
            <person name="Glavina del Rio T."/>
            <person name="Dalin E."/>
            <person name="Tice H."/>
            <person name="Bruce D."/>
            <person name="Goodwin L."/>
            <person name="Pitluck S."/>
            <person name="Peters L."/>
            <person name="Mikhailova N."/>
            <person name="Lu M."/>
            <person name="Kyrpides N."/>
            <person name="Mavromatis K."/>
            <person name="Ivanova N."/>
            <person name="Markowitz V."/>
            <person name="Cheng J.-F."/>
            <person name="Hugenholtz P."/>
            <person name="Woyke T."/>
            <person name="Wu D."/>
            <person name="Wirth R."/>
            <person name="Brambilla E.-M."/>
            <person name="Klenk H.-P."/>
            <person name="Eisen J.A."/>
        </authorList>
    </citation>
    <scope>NUCLEOTIDE SEQUENCE [LARGE SCALE GENOMIC DNA]</scope>
    <source>
        <strain evidence="5 6">DSM 2279</strain>
    </source>
</reference>